<keyword evidence="10" id="KW-1185">Reference proteome</keyword>
<dbReference type="Pfam" id="PF04107">
    <property type="entry name" value="GCS2"/>
    <property type="match status" value="1"/>
</dbReference>
<dbReference type="EC" id="6.3.2.2" evidence="5"/>
<sequence length="407" mass="43998">MRTVGVEEELLLFDRASGEPRALSTAVLARAARDTAERPGSAEDGGADGDGDGGAHGARDDGDADHSEHSENSENDAFEDDAFEKELHGHQIEFATRPQSDMDSLSAEIVRWRAEAARHAGDVGGSVAALATSPLPASPSVNVGGRFQWMEEQFGLTTQEQLTCGCHVHVSVESDEEGVAVVDRIRPWLAALVALSSNSPFWQGKDSQYASYRSRVWGRWPMAGPTELFGSAERYEQQVSDMVTTGALRDRGMIYFDARLSHRYPTVEIRVADVCLDAGTTVLIAALARGLVETAAREWRAGTPPLGHGVSLLRLAAWRAARSGLDDTLLHPLSMRPVPCAEVVRALLDHVSDALADNGDLALARERTARLLDHGTGARVQRDLFARTDSLSTVITECVRRTQAPPT</sequence>
<dbReference type="InterPro" id="IPR011793">
    <property type="entry name" value="YbdK"/>
</dbReference>
<comment type="catalytic activity">
    <reaction evidence="4 5">
        <text>L-cysteine + L-glutamate + ATP = gamma-L-glutamyl-L-cysteine + ADP + phosphate + H(+)</text>
        <dbReference type="Rhea" id="RHEA:13285"/>
        <dbReference type="ChEBI" id="CHEBI:15378"/>
        <dbReference type="ChEBI" id="CHEBI:29985"/>
        <dbReference type="ChEBI" id="CHEBI:30616"/>
        <dbReference type="ChEBI" id="CHEBI:35235"/>
        <dbReference type="ChEBI" id="CHEBI:43474"/>
        <dbReference type="ChEBI" id="CHEBI:58173"/>
        <dbReference type="ChEBI" id="CHEBI:456216"/>
        <dbReference type="EC" id="6.3.2.2"/>
    </reaction>
</comment>
<protein>
    <recommendedName>
        <fullName evidence="5">Putative glutamate--cysteine ligase 2</fullName>
        <ecNumber evidence="5">6.3.2.2</ecNumber>
    </recommendedName>
    <alternativeName>
        <fullName evidence="5">Gamma-glutamylcysteine synthetase 2</fullName>
        <shortName evidence="5">GCS 2</shortName>
        <shortName evidence="5">Gamma-GCS 2</shortName>
    </alternativeName>
</protein>
<dbReference type="SUPFAM" id="SSF55931">
    <property type="entry name" value="Glutamine synthetase/guanido kinase"/>
    <property type="match status" value="1"/>
</dbReference>
<evidence type="ECO:0000313" key="7">
    <source>
        <dbReference type="EMBL" id="MBB5102460.1"/>
    </source>
</evidence>
<dbReference type="EMBL" id="CP023690">
    <property type="protein sequence ID" value="QEV64198.1"/>
    <property type="molecule type" value="Genomic_DNA"/>
</dbReference>
<evidence type="ECO:0000313" key="10">
    <source>
        <dbReference type="Proteomes" id="UP000549009"/>
    </source>
</evidence>
<dbReference type="GO" id="GO:0005524">
    <property type="term" value="F:ATP binding"/>
    <property type="evidence" value="ECO:0007669"/>
    <property type="project" value="UniProtKB-KW"/>
</dbReference>
<evidence type="ECO:0000256" key="3">
    <source>
        <dbReference type="ARBA" id="ARBA00022840"/>
    </source>
</evidence>
<keyword evidence="2 5" id="KW-0547">Nucleotide-binding</keyword>
<comment type="function">
    <text evidence="5">ATP-dependent carboxylate-amine ligase which exhibits weak glutamate--cysteine ligase activity.</text>
</comment>
<dbReference type="InterPro" id="IPR050141">
    <property type="entry name" value="GCL_type2/YbdK_subfam"/>
</dbReference>
<evidence type="ECO:0000256" key="2">
    <source>
        <dbReference type="ARBA" id="ARBA00022741"/>
    </source>
</evidence>
<dbReference type="KEGG" id="sspb:CP982_40500"/>
<dbReference type="GO" id="GO:0042398">
    <property type="term" value="P:modified amino acid biosynthetic process"/>
    <property type="evidence" value="ECO:0007669"/>
    <property type="project" value="InterPro"/>
</dbReference>
<evidence type="ECO:0000256" key="5">
    <source>
        <dbReference type="HAMAP-Rule" id="MF_01609"/>
    </source>
</evidence>
<gene>
    <name evidence="8" type="ORF">CP982_40500</name>
    <name evidence="7" type="ORF">FHS40_001513</name>
</gene>
<dbReference type="GO" id="GO:0004357">
    <property type="term" value="F:glutamate-cysteine ligase activity"/>
    <property type="evidence" value="ECO:0007669"/>
    <property type="project" value="UniProtKB-EC"/>
</dbReference>
<keyword evidence="1 5" id="KW-0436">Ligase</keyword>
<evidence type="ECO:0000313" key="8">
    <source>
        <dbReference type="EMBL" id="QEV64198.1"/>
    </source>
</evidence>
<dbReference type="InterPro" id="IPR006336">
    <property type="entry name" value="GCS2"/>
</dbReference>
<dbReference type="Gene3D" id="3.30.590.20">
    <property type="match status" value="1"/>
</dbReference>
<feature type="region of interest" description="Disordered" evidence="6">
    <location>
        <begin position="28"/>
        <end position="75"/>
    </location>
</feature>
<dbReference type="AlphaFoldDB" id="A0A5P2XI74"/>
<keyword evidence="3 5" id="KW-0067">ATP-binding</keyword>
<organism evidence="8 9">
    <name type="scientific">Streptomyces spectabilis</name>
    <dbReference type="NCBI Taxonomy" id="68270"/>
    <lineage>
        <taxon>Bacteria</taxon>
        <taxon>Bacillati</taxon>
        <taxon>Actinomycetota</taxon>
        <taxon>Actinomycetes</taxon>
        <taxon>Kitasatosporales</taxon>
        <taxon>Streptomycetaceae</taxon>
        <taxon>Streptomyces</taxon>
    </lineage>
</organism>
<evidence type="ECO:0000256" key="1">
    <source>
        <dbReference type="ARBA" id="ARBA00022598"/>
    </source>
</evidence>
<reference evidence="7 10" key="2">
    <citation type="submission" date="2020-08" db="EMBL/GenBank/DDBJ databases">
        <title>Genomic Encyclopedia of Type Strains, Phase III (KMG-III): the genomes of soil and plant-associated and newly described type strains.</title>
        <authorList>
            <person name="Whitman W."/>
        </authorList>
    </citation>
    <scope>NUCLEOTIDE SEQUENCE [LARGE SCALE GENOMIC DNA]</scope>
    <source>
        <strain evidence="7 10">CECT 3146</strain>
    </source>
</reference>
<dbReference type="NCBIfam" id="TIGR02050">
    <property type="entry name" value="gshA_cyan_rel"/>
    <property type="match status" value="1"/>
</dbReference>
<dbReference type="PANTHER" id="PTHR36510:SF1">
    <property type="entry name" value="GLUTAMATE--CYSTEINE LIGASE 2-RELATED"/>
    <property type="match status" value="1"/>
</dbReference>
<feature type="compositionally biased region" description="Basic and acidic residues" evidence="6">
    <location>
        <begin position="31"/>
        <end position="41"/>
    </location>
</feature>
<evidence type="ECO:0000256" key="4">
    <source>
        <dbReference type="ARBA" id="ARBA00048819"/>
    </source>
</evidence>
<dbReference type="EMBL" id="JACHJD010000002">
    <property type="protein sequence ID" value="MBB5102460.1"/>
    <property type="molecule type" value="Genomic_DNA"/>
</dbReference>
<dbReference type="PANTHER" id="PTHR36510">
    <property type="entry name" value="GLUTAMATE--CYSTEINE LIGASE 2-RELATED"/>
    <property type="match status" value="1"/>
</dbReference>
<reference evidence="8 9" key="1">
    <citation type="submission" date="2017-09" db="EMBL/GenBank/DDBJ databases">
        <authorList>
            <person name="Lee N."/>
            <person name="Cho B.-K."/>
        </authorList>
    </citation>
    <scope>NUCLEOTIDE SEQUENCE [LARGE SCALE GENOMIC DNA]</scope>
    <source>
        <strain evidence="8 9">ATCC 27465</strain>
    </source>
</reference>
<dbReference type="OrthoDB" id="9803842at2"/>
<proteinExistence type="inferred from homology"/>
<dbReference type="RefSeq" id="WP_150515056.1">
    <property type="nucleotide sequence ID" value="NZ_BMSQ01000010.1"/>
</dbReference>
<dbReference type="HAMAP" id="MF_01609">
    <property type="entry name" value="Glu_cys_ligase_2"/>
    <property type="match status" value="1"/>
</dbReference>
<evidence type="ECO:0000256" key="6">
    <source>
        <dbReference type="SAM" id="MobiDB-lite"/>
    </source>
</evidence>
<dbReference type="NCBIfam" id="NF010041">
    <property type="entry name" value="PRK13517.1-1"/>
    <property type="match status" value="1"/>
</dbReference>
<name>A0A5P2XI74_STRST</name>
<dbReference type="InterPro" id="IPR014746">
    <property type="entry name" value="Gln_synth/guanido_kin_cat_dom"/>
</dbReference>
<accession>A0A5P2XI74</accession>
<feature type="compositionally biased region" description="Basic and acidic residues" evidence="6">
    <location>
        <begin position="57"/>
        <end position="72"/>
    </location>
</feature>
<comment type="similarity">
    <text evidence="5">Belongs to the glutamate--cysteine ligase type 2 family. YbdK subfamily.</text>
</comment>
<evidence type="ECO:0000313" key="9">
    <source>
        <dbReference type="Proteomes" id="UP000326505"/>
    </source>
</evidence>
<dbReference type="Proteomes" id="UP000549009">
    <property type="component" value="Unassembled WGS sequence"/>
</dbReference>
<dbReference type="Proteomes" id="UP000326505">
    <property type="component" value="Chromosome"/>
</dbReference>